<comment type="subcellular location">
    <subcellularLocation>
        <location evidence="1">Membrane</location>
        <topology evidence="1">Single-pass type I membrane protein</topology>
    </subcellularLocation>
</comment>
<organism evidence="11 12">
    <name type="scientific">Coregonus suidteri</name>
    <dbReference type="NCBI Taxonomy" id="861788"/>
    <lineage>
        <taxon>Eukaryota</taxon>
        <taxon>Metazoa</taxon>
        <taxon>Chordata</taxon>
        <taxon>Craniata</taxon>
        <taxon>Vertebrata</taxon>
        <taxon>Euteleostomi</taxon>
        <taxon>Actinopterygii</taxon>
        <taxon>Neopterygii</taxon>
        <taxon>Teleostei</taxon>
        <taxon>Protacanthopterygii</taxon>
        <taxon>Salmoniformes</taxon>
        <taxon>Salmonidae</taxon>
        <taxon>Coregoninae</taxon>
        <taxon>Coregonus</taxon>
    </lineage>
</organism>
<dbReference type="PROSITE" id="PS51257">
    <property type="entry name" value="PROKAR_LIPOPROTEIN"/>
    <property type="match status" value="1"/>
</dbReference>
<keyword evidence="4" id="KW-1133">Transmembrane helix</keyword>
<dbReference type="InterPro" id="IPR003961">
    <property type="entry name" value="FN3_dom"/>
</dbReference>
<keyword evidence="8" id="KW-0325">Glycoprotein</keyword>
<keyword evidence="6" id="KW-1015">Disulfide bond</keyword>
<dbReference type="EMBL" id="JAGTTL010000028">
    <property type="protein sequence ID" value="KAK6300085.1"/>
    <property type="molecule type" value="Genomic_DNA"/>
</dbReference>
<dbReference type="SUPFAM" id="SSF49265">
    <property type="entry name" value="Fibronectin type III"/>
    <property type="match status" value="2"/>
</dbReference>
<sequence length="253" mass="29052">MLFCSRGPVLLRSQGNMLLFWMSCGSLLPLLVLCYNEQERCTIQENKQYHVPLSTVSPVLESLRCYNDYTSYGRCSWEESPHTSAQAPLALFYWDSTENRESLCKPYGQPALNPNNSKLTVQCQYNTLYFGINTNHVFFFKTTCPPALLLSKNVRVRQPVHLSQQAVERGGCLLSWESLYPPSSLLSPTLNYQVNYRRSNQDDWIVCTGVTNNWLEYHILFVLYISNSLSLIVKDRRQEVVVLCSSAGRARRL</sequence>
<reference evidence="11 12" key="1">
    <citation type="submission" date="2021-04" db="EMBL/GenBank/DDBJ databases">
        <authorList>
            <person name="De Guttry C."/>
            <person name="Zahm M."/>
            <person name="Klopp C."/>
            <person name="Cabau C."/>
            <person name="Louis A."/>
            <person name="Berthelot C."/>
            <person name="Parey E."/>
            <person name="Roest Crollius H."/>
            <person name="Montfort J."/>
            <person name="Robinson-Rechavi M."/>
            <person name="Bucao C."/>
            <person name="Bouchez O."/>
            <person name="Gislard M."/>
            <person name="Lluch J."/>
            <person name="Milhes M."/>
            <person name="Lampietro C."/>
            <person name="Lopez Roques C."/>
            <person name="Donnadieu C."/>
            <person name="Braasch I."/>
            <person name="Desvignes T."/>
            <person name="Postlethwait J."/>
            <person name="Bobe J."/>
            <person name="Wedekind C."/>
            <person name="Guiguen Y."/>
        </authorList>
    </citation>
    <scope>NUCLEOTIDE SEQUENCE [LARGE SCALE GENOMIC DNA]</scope>
    <source>
        <strain evidence="11">Cs_M1</strain>
        <tissue evidence="11">Blood</tissue>
    </source>
</reference>
<evidence type="ECO:0000256" key="1">
    <source>
        <dbReference type="ARBA" id="ARBA00004479"/>
    </source>
</evidence>
<keyword evidence="3 9" id="KW-0732">Signal</keyword>
<evidence type="ECO:0000256" key="8">
    <source>
        <dbReference type="ARBA" id="ARBA00023180"/>
    </source>
</evidence>
<dbReference type="PANTHER" id="PTHR23037:SF35">
    <property type="entry name" value="FIBRONECTIN TYPE-III DOMAIN-CONTAINING PROTEIN"/>
    <property type="match status" value="1"/>
</dbReference>
<keyword evidence="2" id="KW-0812">Transmembrane</keyword>
<dbReference type="InterPro" id="IPR048668">
    <property type="entry name" value="IL3RB_N"/>
</dbReference>
<evidence type="ECO:0000256" key="5">
    <source>
        <dbReference type="ARBA" id="ARBA00023136"/>
    </source>
</evidence>
<gene>
    <name evidence="11" type="ORF">J4Q44_G00301180</name>
</gene>
<evidence type="ECO:0000259" key="10">
    <source>
        <dbReference type="Pfam" id="PF21460"/>
    </source>
</evidence>
<accession>A0AAN8L7M4</accession>
<dbReference type="CDD" id="cd00063">
    <property type="entry name" value="FN3"/>
    <property type="match status" value="1"/>
</dbReference>
<evidence type="ECO:0000256" key="2">
    <source>
        <dbReference type="ARBA" id="ARBA00022692"/>
    </source>
</evidence>
<dbReference type="GO" id="GO:0004896">
    <property type="term" value="F:cytokine receptor activity"/>
    <property type="evidence" value="ECO:0007669"/>
    <property type="project" value="TreeGrafter"/>
</dbReference>
<dbReference type="InterPro" id="IPR013783">
    <property type="entry name" value="Ig-like_fold"/>
</dbReference>
<evidence type="ECO:0000256" key="3">
    <source>
        <dbReference type="ARBA" id="ARBA00022729"/>
    </source>
</evidence>
<feature type="domain" description="Cytokine receptor common subunit beta N-terminal" evidence="10">
    <location>
        <begin position="60"/>
        <end position="141"/>
    </location>
</feature>
<keyword evidence="7" id="KW-0675">Receptor</keyword>
<feature type="signal peptide" evidence="9">
    <location>
        <begin position="1"/>
        <end position="34"/>
    </location>
</feature>
<keyword evidence="12" id="KW-1185">Reference proteome</keyword>
<dbReference type="GO" id="GO:0009897">
    <property type="term" value="C:external side of plasma membrane"/>
    <property type="evidence" value="ECO:0007669"/>
    <property type="project" value="TreeGrafter"/>
</dbReference>
<evidence type="ECO:0000256" key="4">
    <source>
        <dbReference type="ARBA" id="ARBA00022989"/>
    </source>
</evidence>
<dbReference type="Gene3D" id="2.60.40.10">
    <property type="entry name" value="Immunoglobulins"/>
    <property type="match status" value="2"/>
</dbReference>
<evidence type="ECO:0000256" key="6">
    <source>
        <dbReference type="ARBA" id="ARBA00023157"/>
    </source>
</evidence>
<feature type="chain" id="PRO_5042965405" description="Cytokine receptor common subunit beta N-terminal domain-containing protein" evidence="9">
    <location>
        <begin position="35"/>
        <end position="253"/>
    </location>
</feature>
<dbReference type="Pfam" id="PF21460">
    <property type="entry name" value="IL3Rb_N"/>
    <property type="match status" value="1"/>
</dbReference>
<evidence type="ECO:0000313" key="12">
    <source>
        <dbReference type="Proteomes" id="UP001356427"/>
    </source>
</evidence>
<proteinExistence type="predicted"/>
<protein>
    <recommendedName>
        <fullName evidence="10">Cytokine receptor common subunit beta N-terminal domain-containing protein</fullName>
    </recommendedName>
</protein>
<dbReference type="AlphaFoldDB" id="A0AAN8L7M4"/>
<dbReference type="Proteomes" id="UP001356427">
    <property type="component" value="Unassembled WGS sequence"/>
</dbReference>
<keyword evidence="5" id="KW-0472">Membrane</keyword>
<evidence type="ECO:0000256" key="7">
    <source>
        <dbReference type="ARBA" id="ARBA00023170"/>
    </source>
</evidence>
<dbReference type="PANTHER" id="PTHR23037">
    <property type="entry name" value="CYTOKINE RECEPTOR"/>
    <property type="match status" value="1"/>
</dbReference>
<evidence type="ECO:0000256" key="9">
    <source>
        <dbReference type="SAM" id="SignalP"/>
    </source>
</evidence>
<dbReference type="InterPro" id="IPR036116">
    <property type="entry name" value="FN3_sf"/>
</dbReference>
<evidence type="ECO:0000313" key="11">
    <source>
        <dbReference type="EMBL" id="KAK6300085.1"/>
    </source>
</evidence>
<comment type="caution">
    <text evidence="11">The sequence shown here is derived from an EMBL/GenBank/DDBJ whole genome shotgun (WGS) entry which is preliminary data.</text>
</comment>
<name>A0AAN8L7M4_9TELE</name>